<evidence type="ECO:0000256" key="1">
    <source>
        <dbReference type="ARBA" id="ARBA00006611"/>
    </source>
</evidence>
<sequence>MSLGQMLKEKGIITEEQLGSALEHQRKLSIRLGEALTEMGFVNPEDIIGSLAEQFDFQVVNPMTISIPKDVINSVPKDIAKKHNIIPIAKQNGLLVVAISDPLDISTLEDLRFTLNTNIECVLATKNNIADAIKKYYAKEREVSFDGFLDGFKLIETDTDKTYDYTKVADKEAEAPIVKLVTHLIDEAVKVRASDIHIEPLSNKIRIRYRIDGVCQEMHSIEKHVQEPLISRIKILSNIDITEKRKPQDGRISSEVDERPVDIRVSTIPSTCGESIVMRILEKSTMLMKLKNLNFDEHDYNNFKSALKKPNGIIMVTGPTGSGKSTTLYAALNELNRLEQKIITVEDPIEYNIFGINQCQVNEMVGLTFPNILRSALRQDPNIIVIGEIRDVETAEIAISSSLTGHLVLSTLHTNDAPSAITRLTDMGIKSFLISSSIQAILAQRLVRVICPKCKIPYKIKEEILTTPGLNNIDFKDTEFYHGKGCEYCNKTGYRGRTSIFELMCISPELRDAIYKKVTTNELRKIAHSNGMRTLMEDGLRLVRANITTLEEVMRVSMQTE</sequence>
<dbReference type="Gene3D" id="3.30.300.160">
    <property type="entry name" value="Type II secretion system, protein E, N-terminal domain"/>
    <property type="match status" value="1"/>
</dbReference>
<dbReference type="EMBL" id="MAYW01000064">
    <property type="protein sequence ID" value="ODS32395.1"/>
    <property type="molecule type" value="Genomic_DNA"/>
</dbReference>
<keyword evidence="3" id="KW-0067">ATP-binding</keyword>
<dbReference type="InterPro" id="IPR007831">
    <property type="entry name" value="T2SS_GspE_N"/>
</dbReference>
<protein>
    <submittedName>
        <fullName evidence="5">Type IV fimbrial assembly protein</fullName>
    </submittedName>
</protein>
<keyword evidence="2" id="KW-0547">Nucleotide-binding</keyword>
<dbReference type="Pfam" id="PF00437">
    <property type="entry name" value="T2SSE"/>
    <property type="match status" value="1"/>
</dbReference>
<dbReference type="InterPro" id="IPR003593">
    <property type="entry name" value="AAA+_ATPase"/>
</dbReference>
<dbReference type="CDD" id="cd01129">
    <property type="entry name" value="PulE-GspE-like"/>
    <property type="match status" value="1"/>
</dbReference>
<gene>
    <name evidence="5" type="ORF">SCARUB_02462</name>
</gene>
<comment type="caution">
    <text evidence="5">The sequence shown here is derived from an EMBL/GenBank/DDBJ whole genome shotgun (WGS) entry which is preliminary data.</text>
</comment>
<dbReference type="Gene3D" id="3.30.450.90">
    <property type="match status" value="1"/>
</dbReference>
<dbReference type="InterPro" id="IPR037257">
    <property type="entry name" value="T2SS_E_N_sf"/>
</dbReference>
<dbReference type="GO" id="GO:0005886">
    <property type="term" value="C:plasma membrane"/>
    <property type="evidence" value="ECO:0007669"/>
    <property type="project" value="TreeGrafter"/>
</dbReference>
<dbReference type="InterPro" id="IPR001482">
    <property type="entry name" value="T2SS/T4SS_dom"/>
</dbReference>
<dbReference type="Pfam" id="PF05157">
    <property type="entry name" value="MshEN"/>
    <property type="match status" value="1"/>
</dbReference>
<accession>A0A1E3X9S3</accession>
<dbReference type="InterPro" id="IPR027417">
    <property type="entry name" value="P-loop_NTPase"/>
</dbReference>
<evidence type="ECO:0000313" key="6">
    <source>
        <dbReference type="Proteomes" id="UP000094056"/>
    </source>
</evidence>
<dbReference type="GO" id="GO:0016887">
    <property type="term" value="F:ATP hydrolysis activity"/>
    <property type="evidence" value="ECO:0007669"/>
    <property type="project" value="TreeGrafter"/>
</dbReference>
<dbReference type="SUPFAM" id="SSF52540">
    <property type="entry name" value="P-loop containing nucleoside triphosphate hydrolases"/>
    <property type="match status" value="1"/>
</dbReference>
<dbReference type="Gene3D" id="3.40.50.300">
    <property type="entry name" value="P-loop containing nucleotide triphosphate hydrolases"/>
    <property type="match status" value="1"/>
</dbReference>
<proteinExistence type="inferred from homology"/>
<dbReference type="PANTHER" id="PTHR30258">
    <property type="entry name" value="TYPE II SECRETION SYSTEM PROTEIN GSPE-RELATED"/>
    <property type="match status" value="1"/>
</dbReference>
<evidence type="ECO:0000259" key="4">
    <source>
        <dbReference type="SMART" id="SM00382"/>
    </source>
</evidence>
<dbReference type="FunFam" id="3.30.300.160:FF:000002">
    <property type="entry name" value="Type II secretion system protein E"/>
    <property type="match status" value="1"/>
</dbReference>
<dbReference type="Proteomes" id="UP000094056">
    <property type="component" value="Unassembled WGS sequence"/>
</dbReference>
<name>A0A1E3X9S3_9BACT</name>
<evidence type="ECO:0000256" key="3">
    <source>
        <dbReference type="ARBA" id="ARBA00022840"/>
    </source>
</evidence>
<comment type="similarity">
    <text evidence="1">Belongs to the GSP E family.</text>
</comment>
<dbReference type="GO" id="GO:0005524">
    <property type="term" value="F:ATP binding"/>
    <property type="evidence" value="ECO:0007669"/>
    <property type="project" value="UniProtKB-KW"/>
</dbReference>
<reference evidence="5 6" key="1">
    <citation type="submission" date="2016-07" db="EMBL/GenBank/DDBJ databases">
        <title>Draft genome of Scalindua rubra, obtained from a brine-seawater interface in the Red Sea, sheds light on salt adaptation in anammox bacteria.</title>
        <authorList>
            <person name="Speth D.R."/>
            <person name="Lagkouvardos I."/>
            <person name="Wang Y."/>
            <person name="Qian P.-Y."/>
            <person name="Dutilh B.E."/>
            <person name="Jetten M.S."/>
        </authorList>
    </citation>
    <scope>NUCLEOTIDE SEQUENCE [LARGE SCALE GENOMIC DNA]</scope>
    <source>
        <strain evidence="5">BSI-1</strain>
    </source>
</reference>
<organism evidence="5 6">
    <name type="scientific">Candidatus Scalindua rubra</name>
    <dbReference type="NCBI Taxonomy" id="1872076"/>
    <lineage>
        <taxon>Bacteria</taxon>
        <taxon>Pseudomonadati</taxon>
        <taxon>Planctomycetota</taxon>
        <taxon>Candidatus Brocadiia</taxon>
        <taxon>Candidatus Brocadiales</taxon>
        <taxon>Candidatus Scalinduaceae</taxon>
        <taxon>Candidatus Scalindua</taxon>
    </lineage>
</organism>
<dbReference type="FunFam" id="3.30.450.90:FF:000001">
    <property type="entry name" value="Type II secretion system ATPase GspE"/>
    <property type="match status" value="1"/>
</dbReference>
<dbReference type="FunFam" id="3.40.50.300:FF:000398">
    <property type="entry name" value="Type IV pilus assembly ATPase PilB"/>
    <property type="match status" value="1"/>
</dbReference>
<evidence type="ECO:0000256" key="2">
    <source>
        <dbReference type="ARBA" id="ARBA00022741"/>
    </source>
</evidence>
<feature type="domain" description="AAA+ ATPase" evidence="4">
    <location>
        <begin position="310"/>
        <end position="433"/>
    </location>
</feature>
<dbReference type="SUPFAM" id="SSF160246">
    <property type="entry name" value="EspE N-terminal domain-like"/>
    <property type="match status" value="1"/>
</dbReference>
<dbReference type="PANTHER" id="PTHR30258:SF1">
    <property type="entry name" value="PROTEIN TRANSPORT PROTEIN HOFB HOMOLOG"/>
    <property type="match status" value="1"/>
</dbReference>
<evidence type="ECO:0000313" key="5">
    <source>
        <dbReference type="EMBL" id="ODS32395.1"/>
    </source>
</evidence>
<dbReference type="SMART" id="SM00382">
    <property type="entry name" value="AAA"/>
    <property type="match status" value="1"/>
</dbReference>
<dbReference type="AlphaFoldDB" id="A0A1E3X9S3"/>